<organism evidence="1 2">
    <name type="scientific">Thiorhodovibrio winogradskyi</name>
    <dbReference type="NCBI Taxonomy" id="77007"/>
    <lineage>
        <taxon>Bacteria</taxon>
        <taxon>Pseudomonadati</taxon>
        <taxon>Pseudomonadota</taxon>
        <taxon>Gammaproteobacteria</taxon>
        <taxon>Chromatiales</taxon>
        <taxon>Chromatiaceae</taxon>
        <taxon>Thiorhodovibrio</taxon>
    </lineage>
</organism>
<accession>A0ABZ0S7G7</accession>
<evidence type="ECO:0000313" key="1">
    <source>
        <dbReference type="EMBL" id="WPL16913.1"/>
    </source>
</evidence>
<evidence type="ECO:0000313" key="2">
    <source>
        <dbReference type="Proteomes" id="UP001432180"/>
    </source>
</evidence>
<protein>
    <recommendedName>
        <fullName evidence="3">GNAT family N-acetyltransferase</fullName>
    </recommendedName>
</protein>
<reference evidence="1 2" key="1">
    <citation type="journal article" date="2023" name="Microorganisms">
        <title>Thiorhodovibrio frisius and Trv. litoralis spp. nov., Two Novel Members from a Clade of Fastidious Purple Sulfur Bacteria That Exhibit Unique Red-Shifted Light-Harvesting Capabilities.</title>
        <authorList>
            <person name="Methner A."/>
            <person name="Kuzyk S.B."/>
            <person name="Petersen J."/>
            <person name="Bauer S."/>
            <person name="Brinkmann H."/>
            <person name="Sichau K."/>
            <person name="Wanner G."/>
            <person name="Wolf J."/>
            <person name="Neumann-Schaal M."/>
            <person name="Henke P."/>
            <person name="Tank M."/>
            <person name="Sproer C."/>
            <person name="Bunk B."/>
            <person name="Overmann J."/>
        </authorList>
    </citation>
    <scope>NUCLEOTIDE SEQUENCE [LARGE SCALE GENOMIC DNA]</scope>
    <source>
        <strain evidence="1 2">DSM 6702</strain>
    </source>
</reference>
<evidence type="ECO:0008006" key="3">
    <source>
        <dbReference type="Google" id="ProtNLM"/>
    </source>
</evidence>
<dbReference type="Proteomes" id="UP001432180">
    <property type="component" value="Chromosome"/>
</dbReference>
<sequence>MHESHQPLFSTAYLRSLWAQDFPAFQQSDAALHSSTD</sequence>
<proteinExistence type="predicted"/>
<dbReference type="EMBL" id="CP121472">
    <property type="protein sequence ID" value="WPL16913.1"/>
    <property type="molecule type" value="Genomic_DNA"/>
</dbReference>
<keyword evidence="2" id="KW-1185">Reference proteome</keyword>
<name>A0ABZ0S7G7_9GAMM</name>
<gene>
    <name evidence="1" type="ORF">Thiowin_01893</name>
</gene>